<reference evidence="3 4" key="1">
    <citation type="submission" date="2015-01" db="EMBL/GenBank/DDBJ databases">
        <title>The Genome Sequence of Ochroconis gallopava CBS43764.</title>
        <authorList>
            <consortium name="The Broad Institute Genomics Platform"/>
            <person name="Cuomo C."/>
            <person name="de Hoog S."/>
            <person name="Gorbushina A."/>
            <person name="Stielow B."/>
            <person name="Teixiera M."/>
            <person name="Abouelleil A."/>
            <person name="Chapman S.B."/>
            <person name="Priest M."/>
            <person name="Young S.K."/>
            <person name="Wortman J."/>
            <person name="Nusbaum C."/>
            <person name="Birren B."/>
        </authorList>
    </citation>
    <scope>NUCLEOTIDE SEQUENCE [LARGE SCALE GENOMIC DNA]</scope>
    <source>
        <strain evidence="3 4">CBS 43764</strain>
    </source>
</reference>
<feature type="chain" id="PRO_5002248229" description="Secreted protein" evidence="2">
    <location>
        <begin position="29"/>
        <end position="111"/>
    </location>
</feature>
<dbReference type="Proteomes" id="UP000053259">
    <property type="component" value="Unassembled WGS sequence"/>
</dbReference>
<feature type="compositionally biased region" description="Basic and acidic residues" evidence="1">
    <location>
        <begin position="52"/>
        <end position="64"/>
    </location>
</feature>
<name>A0A0D1ZVJ7_9PEZI</name>
<evidence type="ECO:0008006" key="5">
    <source>
        <dbReference type="Google" id="ProtNLM"/>
    </source>
</evidence>
<evidence type="ECO:0000256" key="1">
    <source>
        <dbReference type="SAM" id="MobiDB-lite"/>
    </source>
</evidence>
<feature type="signal peptide" evidence="2">
    <location>
        <begin position="1"/>
        <end position="28"/>
    </location>
</feature>
<sequence>MSARRARASGEPLCLALWRLLLLARVAAREGLLESDERGKIDKDLPPLPKDVAVDVRNGKKEEGDPSGPNRSQQQAPQNRRAAFADVPVAAAVVCSTAAQAVNDSSRTSRS</sequence>
<protein>
    <recommendedName>
        <fullName evidence="5">Secreted protein</fullName>
    </recommendedName>
</protein>
<dbReference type="VEuPathDB" id="FungiDB:PV09_09709"/>
<dbReference type="AlphaFoldDB" id="A0A0D1ZVJ7"/>
<evidence type="ECO:0000313" key="4">
    <source>
        <dbReference type="Proteomes" id="UP000053259"/>
    </source>
</evidence>
<dbReference type="InParanoid" id="A0A0D1ZVJ7"/>
<evidence type="ECO:0000256" key="2">
    <source>
        <dbReference type="SAM" id="SignalP"/>
    </source>
</evidence>
<evidence type="ECO:0000313" key="3">
    <source>
        <dbReference type="EMBL" id="KIV98482.1"/>
    </source>
</evidence>
<feature type="compositionally biased region" description="Polar residues" evidence="1">
    <location>
        <begin position="69"/>
        <end position="78"/>
    </location>
</feature>
<organism evidence="3 4">
    <name type="scientific">Verruconis gallopava</name>
    <dbReference type="NCBI Taxonomy" id="253628"/>
    <lineage>
        <taxon>Eukaryota</taxon>
        <taxon>Fungi</taxon>
        <taxon>Dikarya</taxon>
        <taxon>Ascomycota</taxon>
        <taxon>Pezizomycotina</taxon>
        <taxon>Dothideomycetes</taxon>
        <taxon>Pleosporomycetidae</taxon>
        <taxon>Venturiales</taxon>
        <taxon>Sympoventuriaceae</taxon>
        <taxon>Verruconis</taxon>
    </lineage>
</organism>
<keyword evidence="2" id="KW-0732">Signal</keyword>
<proteinExistence type="predicted"/>
<dbReference type="RefSeq" id="XP_016208352.1">
    <property type="nucleotide sequence ID" value="XM_016363820.1"/>
</dbReference>
<keyword evidence="4" id="KW-1185">Reference proteome</keyword>
<dbReference type="EMBL" id="KN847662">
    <property type="protein sequence ID" value="KIV98482.1"/>
    <property type="molecule type" value="Genomic_DNA"/>
</dbReference>
<dbReference type="HOGENOM" id="CLU_2160350_0_0_1"/>
<accession>A0A0D1ZVJ7</accession>
<gene>
    <name evidence="3" type="ORF">PV09_09709</name>
</gene>
<dbReference type="GeneID" id="27317682"/>
<feature type="region of interest" description="Disordered" evidence="1">
    <location>
        <begin position="33"/>
        <end position="83"/>
    </location>
</feature>
<feature type="compositionally biased region" description="Basic and acidic residues" evidence="1">
    <location>
        <begin position="33"/>
        <end position="45"/>
    </location>
</feature>